<dbReference type="InParanoid" id="K1P712"/>
<evidence type="ECO:0000313" key="1">
    <source>
        <dbReference type="EMBL" id="EKC17368.1"/>
    </source>
</evidence>
<proteinExistence type="predicted"/>
<reference evidence="1" key="1">
    <citation type="journal article" date="2012" name="Nature">
        <title>The oyster genome reveals stress adaptation and complexity of shell formation.</title>
        <authorList>
            <person name="Zhang G."/>
            <person name="Fang X."/>
            <person name="Guo X."/>
            <person name="Li L."/>
            <person name="Luo R."/>
            <person name="Xu F."/>
            <person name="Yang P."/>
            <person name="Zhang L."/>
            <person name="Wang X."/>
            <person name="Qi H."/>
            <person name="Xiong Z."/>
            <person name="Que H."/>
            <person name="Xie Y."/>
            <person name="Holland P.W."/>
            <person name="Paps J."/>
            <person name="Zhu Y."/>
            <person name="Wu F."/>
            <person name="Chen Y."/>
            <person name="Wang J."/>
            <person name="Peng C."/>
            <person name="Meng J."/>
            <person name="Yang L."/>
            <person name="Liu J."/>
            <person name="Wen B."/>
            <person name="Zhang N."/>
            <person name="Huang Z."/>
            <person name="Zhu Q."/>
            <person name="Feng Y."/>
            <person name="Mount A."/>
            <person name="Hedgecock D."/>
            <person name="Xu Z."/>
            <person name="Liu Y."/>
            <person name="Domazet-Loso T."/>
            <person name="Du Y."/>
            <person name="Sun X."/>
            <person name="Zhang S."/>
            <person name="Liu B."/>
            <person name="Cheng P."/>
            <person name="Jiang X."/>
            <person name="Li J."/>
            <person name="Fan D."/>
            <person name="Wang W."/>
            <person name="Fu W."/>
            <person name="Wang T."/>
            <person name="Wang B."/>
            <person name="Zhang J."/>
            <person name="Peng Z."/>
            <person name="Li Y."/>
            <person name="Li N."/>
            <person name="Wang J."/>
            <person name="Chen M."/>
            <person name="He Y."/>
            <person name="Tan F."/>
            <person name="Song X."/>
            <person name="Zheng Q."/>
            <person name="Huang R."/>
            <person name="Yang H."/>
            <person name="Du X."/>
            <person name="Chen L."/>
            <person name="Yang M."/>
            <person name="Gaffney P.M."/>
            <person name="Wang S."/>
            <person name="Luo L."/>
            <person name="She Z."/>
            <person name="Ming Y."/>
            <person name="Huang W."/>
            <person name="Zhang S."/>
            <person name="Huang B."/>
            <person name="Zhang Y."/>
            <person name="Qu T."/>
            <person name="Ni P."/>
            <person name="Miao G."/>
            <person name="Wang J."/>
            <person name="Wang Q."/>
            <person name="Steinberg C.E."/>
            <person name="Wang H."/>
            <person name="Li N."/>
            <person name="Qian L."/>
            <person name="Zhang G."/>
            <person name="Li Y."/>
            <person name="Yang H."/>
            <person name="Liu X."/>
            <person name="Wang J."/>
            <person name="Yin Y."/>
            <person name="Wang J."/>
        </authorList>
    </citation>
    <scope>NUCLEOTIDE SEQUENCE [LARGE SCALE GENOMIC DNA]</scope>
    <source>
        <strain evidence="1">05x7-T-G4-1.051#20</strain>
    </source>
</reference>
<dbReference type="AlphaFoldDB" id="K1P712"/>
<protein>
    <submittedName>
        <fullName evidence="1">Uncharacterized protein</fullName>
    </submittedName>
</protein>
<dbReference type="EMBL" id="JH823024">
    <property type="protein sequence ID" value="EKC17368.1"/>
    <property type="molecule type" value="Genomic_DNA"/>
</dbReference>
<sequence>MSVRNDFGGTGGGGGDVTVSATTGGFFLGVGLGFHGTAYTGELSGNEEAGPTTEEKDSNRGRFDVRRCFGGVFPNVEKGESGGPHGSMDRRLGLGRVKLTTSSSSSAKLNVRVGWVGHGLCISALPL</sequence>
<gene>
    <name evidence="1" type="ORF">CGI_10000991</name>
</gene>
<accession>K1P712</accession>
<dbReference type="HOGENOM" id="CLU_1972591_0_0_1"/>
<name>K1P712_MAGGI</name>
<organism evidence="1">
    <name type="scientific">Magallana gigas</name>
    <name type="common">Pacific oyster</name>
    <name type="synonym">Crassostrea gigas</name>
    <dbReference type="NCBI Taxonomy" id="29159"/>
    <lineage>
        <taxon>Eukaryota</taxon>
        <taxon>Metazoa</taxon>
        <taxon>Spiralia</taxon>
        <taxon>Lophotrochozoa</taxon>
        <taxon>Mollusca</taxon>
        <taxon>Bivalvia</taxon>
        <taxon>Autobranchia</taxon>
        <taxon>Pteriomorphia</taxon>
        <taxon>Ostreida</taxon>
        <taxon>Ostreoidea</taxon>
        <taxon>Ostreidae</taxon>
        <taxon>Magallana</taxon>
    </lineage>
</organism>